<dbReference type="PROSITE" id="PS50088">
    <property type="entry name" value="ANK_REPEAT"/>
    <property type="match status" value="1"/>
</dbReference>
<dbReference type="Pfam" id="PF01833">
    <property type="entry name" value="TIG"/>
    <property type="match status" value="1"/>
</dbReference>
<dbReference type="SUPFAM" id="SSF81296">
    <property type="entry name" value="E set domains"/>
    <property type="match status" value="1"/>
</dbReference>
<dbReference type="CDD" id="cd00102">
    <property type="entry name" value="IPT"/>
    <property type="match status" value="1"/>
</dbReference>
<evidence type="ECO:0000256" key="3">
    <source>
        <dbReference type="PROSITE-ProRule" id="PRU00023"/>
    </source>
</evidence>
<dbReference type="Gene3D" id="2.60.40.10">
    <property type="entry name" value="Immunoglobulins"/>
    <property type="match status" value="1"/>
</dbReference>
<evidence type="ECO:0000256" key="2">
    <source>
        <dbReference type="ARBA" id="ARBA00023043"/>
    </source>
</evidence>
<accession>A0A4Z1NYF1</accession>
<feature type="transmembrane region" description="Helical" evidence="6">
    <location>
        <begin position="1288"/>
        <end position="1307"/>
    </location>
</feature>
<dbReference type="EMBL" id="SNSC02000011">
    <property type="protein sequence ID" value="TID20209.1"/>
    <property type="molecule type" value="Genomic_DNA"/>
</dbReference>
<comment type="caution">
    <text evidence="8">The sequence shown here is derived from an EMBL/GenBank/DDBJ whole genome shotgun (WGS) entry which is preliminary data.</text>
</comment>
<evidence type="ECO:0000256" key="6">
    <source>
        <dbReference type="SAM" id="Phobius"/>
    </source>
</evidence>
<dbReference type="Proteomes" id="UP000298493">
    <property type="component" value="Unassembled WGS sequence"/>
</dbReference>
<feature type="compositionally biased region" description="Basic and acidic residues" evidence="5">
    <location>
        <begin position="374"/>
        <end position="391"/>
    </location>
</feature>
<dbReference type="InterPro" id="IPR013783">
    <property type="entry name" value="Ig-like_fold"/>
</dbReference>
<feature type="region of interest" description="Disordered" evidence="5">
    <location>
        <begin position="1177"/>
        <end position="1230"/>
    </location>
</feature>
<dbReference type="STRING" id="86259.A0A4Z1NYF1"/>
<dbReference type="PANTHER" id="PTHR24171:SF8">
    <property type="entry name" value="BRCA1-ASSOCIATED RING DOMAIN PROTEIN 1"/>
    <property type="match status" value="1"/>
</dbReference>
<keyword evidence="6" id="KW-1133">Transmembrane helix</keyword>
<reference evidence="8 9" key="1">
    <citation type="submission" date="2019-04" db="EMBL/GenBank/DDBJ databases">
        <title>High contiguity whole genome sequence and gene annotation resource for two Venturia nashicola isolates.</title>
        <authorList>
            <person name="Prokchorchik M."/>
            <person name="Won K."/>
            <person name="Lee Y."/>
            <person name="Choi E.D."/>
            <person name="Segonzac C."/>
            <person name="Sohn K.H."/>
        </authorList>
    </citation>
    <scope>NUCLEOTIDE SEQUENCE [LARGE SCALE GENOMIC DNA]</scope>
    <source>
        <strain evidence="8 9">PRI2</strain>
    </source>
</reference>
<sequence>MFTSPPKIGQDTMTMNFYEENIEDDPNNFNNSSFFSEFINDFESPMPQHAQINFGSPAAIFAKQEPSPLPQLQPRSAVSSASPESSSQDSSSDSSGRRKRKSPSSSSPSVMFGYPTQEARSWMGDDMDIDRKRRMKVDSPVFRQDDSNMGLLNTSMTESFNLHSTGHSPPALVNTPATSNWNASPPRSMGDQEYHNVSAQARTPAAFSFGSNSRDNTPPSAISFEGQHTPFLAMRDSPDTDNIPYASRNAFGDMNTFSTMFPSPTLQSATAGTVHPSDIGRSRYKMIISPLGHKSRVETQIPVKFTVDPMPPGVKKIHLPTETIAKAKFLAKESLKSPDTLELSAMLVCTSAMEKPENKVRALELAREGTHLRFGKEPRRCSTGEVKKSTEPDPNDPDSPINGGPVKICDNCVSRERKRAGRKKSKKQEDEERWYEYEHNRIIMFNTQEYLDFHPPTPTKEQQYYDPTNFSPEAMQVDAPMRIVCYCRHQQEKTGFQVIFTLKDYQGRVLAQEITQSILITDDHKTHTQGINTPNGLPLDNGSQYAISQSFGNSTLLQPVQGLPGRAYHSSTNLASMGGSSYWSNPAVTSAMGQSSTASMTPRNLSRPASPSGHMGPKKKRKGSGGVHKLPANLMMTRADLEPISIPSGTTSAAQAMNSMVSPETAALQFDPNVQFAQGGQNYPITTPATPNGIPSSRDSKPTDSSSYFFSAPNSAHASRAASPTSFTRPQMANTFQPSQSQMAAPANPQFMGMQYNGEDQQHPTPIVLKVRPDKGPLSGNIEVVVLGKHFHRNLEVVFGDSKATTTTFWNSDTLVCLLPPCVRAGPVPVTFVISGRQHSPPSVSLAPMFTYVDDSQQRLFELAIQLQCAAQMGPGVDHYGYAQNILATHGPQNGFPGGQGATFNGNVLSKCNAEDLIMAIINKVDLIDSPYTPNYDTQRNDGASMISLACSLGLERVVAGLLARGAHPDLVDVGGYTPLMFASMHGHASIVRRLVLRGADTSLRNLRGQTAAELASSPEVRHFVRHRRHYRSASAGTPYFRSRADSAASTRSMWGPPSSGASSTMYMTEDESVVDSEVEEVETVAPIAHHHDPSRRTSGIALRSRHNSDAELIQNAQVFPVNNLGSFYGTASSIAMLSALRDQFTAQINALQQNLPNMQDQLDQLEHSFPAFSRRISSLVPTRRPASPRTESPSADAPPPYHEACPDGADNGFDTKPPELFTTTAESSRNASIATLRPFSQTKALRQRSFTGRSVTIGETSPTGEEAAQLRRLRQEKLITAKHDRNLWLIWVPLFIAIVFWWFSGLRLPPVMSWLKTINETVADTFGKALPALPTIPNIMRLPV</sequence>
<dbReference type="PANTHER" id="PTHR24171">
    <property type="entry name" value="ANKYRIN REPEAT DOMAIN-CONTAINING PROTEIN 39-RELATED"/>
    <property type="match status" value="1"/>
</dbReference>
<protein>
    <submittedName>
        <fullName evidence="8">Glyceraldehyde-3-phosphate dehydrogenase</fullName>
    </submittedName>
</protein>
<dbReference type="InterPro" id="IPR002909">
    <property type="entry name" value="IPT_dom"/>
</dbReference>
<keyword evidence="2 3" id="KW-0040">ANK repeat</keyword>
<feature type="region of interest" description="Disordered" evidence="5">
    <location>
        <begin position="374"/>
        <end position="409"/>
    </location>
</feature>
<feature type="repeat" description="ANK" evidence="3">
    <location>
        <begin position="975"/>
        <end position="1007"/>
    </location>
</feature>
<dbReference type="InterPro" id="IPR036770">
    <property type="entry name" value="Ankyrin_rpt-contain_sf"/>
</dbReference>
<dbReference type="InterPro" id="IPR057962">
    <property type="entry name" value="SPT23_MGA2_DBD"/>
</dbReference>
<dbReference type="Gene3D" id="1.25.40.20">
    <property type="entry name" value="Ankyrin repeat-containing domain"/>
    <property type="match status" value="1"/>
</dbReference>
<evidence type="ECO:0000313" key="8">
    <source>
        <dbReference type="EMBL" id="TID20209.1"/>
    </source>
</evidence>
<dbReference type="InterPro" id="IPR014756">
    <property type="entry name" value="Ig_E-set"/>
</dbReference>
<proteinExistence type="predicted"/>
<feature type="compositionally biased region" description="Low complexity" evidence="5">
    <location>
        <begin position="74"/>
        <end position="94"/>
    </location>
</feature>
<evidence type="ECO:0000256" key="4">
    <source>
        <dbReference type="SAM" id="Coils"/>
    </source>
</evidence>
<keyword evidence="1" id="KW-0677">Repeat</keyword>
<evidence type="ECO:0000259" key="7">
    <source>
        <dbReference type="SMART" id="SM00429"/>
    </source>
</evidence>
<evidence type="ECO:0000256" key="5">
    <source>
        <dbReference type="SAM" id="MobiDB-lite"/>
    </source>
</evidence>
<name>A0A4Z1NYF1_9PEZI</name>
<feature type="region of interest" description="Disordered" evidence="5">
    <location>
        <begin position="592"/>
        <end position="631"/>
    </location>
</feature>
<evidence type="ECO:0000256" key="1">
    <source>
        <dbReference type="ARBA" id="ARBA00022737"/>
    </source>
</evidence>
<dbReference type="Pfam" id="PF13857">
    <property type="entry name" value="Ank_5"/>
    <property type="match status" value="1"/>
</dbReference>
<dbReference type="GO" id="GO:0004842">
    <property type="term" value="F:ubiquitin-protein transferase activity"/>
    <property type="evidence" value="ECO:0007669"/>
    <property type="project" value="TreeGrafter"/>
</dbReference>
<dbReference type="GO" id="GO:0085020">
    <property type="term" value="P:protein K6-linked ubiquitination"/>
    <property type="evidence" value="ECO:0007669"/>
    <property type="project" value="TreeGrafter"/>
</dbReference>
<keyword evidence="9" id="KW-1185">Reference proteome</keyword>
<keyword evidence="6" id="KW-0812">Transmembrane</keyword>
<feature type="compositionally biased region" description="Polar residues" evidence="5">
    <location>
        <begin position="678"/>
        <end position="694"/>
    </location>
</feature>
<dbReference type="SMART" id="SM00429">
    <property type="entry name" value="IPT"/>
    <property type="match status" value="1"/>
</dbReference>
<keyword evidence="4" id="KW-0175">Coiled coil</keyword>
<keyword evidence="6" id="KW-0472">Membrane</keyword>
<evidence type="ECO:0000313" key="9">
    <source>
        <dbReference type="Proteomes" id="UP000298493"/>
    </source>
</evidence>
<feature type="compositionally biased region" description="Polar residues" evidence="5">
    <location>
        <begin position="592"/>
        <end position="609"/>
    </location>
</feature>
<organism evidence="8 9">
    <name type="scientific">Venturia nashicola</name>
    <dbReference type="NCBI Taxonomy" id="86259"/>
    <lineage>
        <taxon>Eukaryota</taxon>
        <taxon>Fungi</taxon>
        <taxon>Dikarya</taxon>
        <taxon>Ascomycota</taxon>
        <taxon>Pezizomycotina</taxon>
        <taxon>Dothideomycetes</taxon>
        <taxon>Pleosporomycetidae</taxon>
        <taxon>Venturiales</taxon>
        <taxon>Venturiaceae</taxon>
        <taxon>Venturia</taxon>
    </lineage>
</organism>
<dbReference type="Pfam" id="PF25603">
    <property type="entry name" value="SPT23_MGA2_DBD"/>
    <property type="match status" value="2"/>
</dbReference>
<feature type="compositionally biased region" description="Polar residues" evidence="5">
    <location>
        <begin position="708"/>
        <end position="743"/>
    </location>
</feature>
<dbReference type="SUPFAM" id="SSF48403">
    <property type="entry name" value="Ankyrin repeat"/>
    <property type="match status" value="1"/>
</dbReference>
<feature type="domain" description="IPT/TIG" evidence="7">
    <location>
        <begin position="765"/>
        <end position="853"/>
    </location>
</feature>
<feature type="region of interest" description="Disordered" evidence="5">
    <location>
        <begin position="678"/>
        <end position="744"/>
    </location>
</feature>
<feature type="coiled-coil region" evidence="4">
    <location>
        <begin position="1135"/>
        <end position="1169"/>
    </location>
</feature>
<dbReference type="SMART" id="SM00248">
    <property type="entry name" value="ANK"/>
    <property type="match status" value="2"/>
</dbReference>
<feature type="region of interest" description="Disordered" evidence="5">
    <location>
        <begin position="46"/>
        <end position="126"/>
    </location>
</feature>
<dbReference type="PROSITE" id="PS50297">
    <property type="entry name" value="ANK_REP_REGION"/>
    <property type="match status" value="1"/>
</dbReference>
<dbReference type="InterPro" id="IPR002110">
    <property type="entry name" value="Ankyrin_rpt"/>
</dbReference>
<gene>
    <name evidence="8" type="ORF">E6O75_ATG07669</name>
</gene>